<keyword evidence="7" id="KW-1185">Reference proteome</keyword>
<dbReference type="Gene3D" id="2.120.10.30">
    <property type="entry name" value="TolB, C-terminal domain"/>
    <property type="match status" value="3"/>
</dbReference>
<name>A0A1I0XVC3_9FLAO</name>
<feature type="chain" id="PRO_5011463772" evidence="4">
    <location>
        <begin position="19"/>
        <end position="714"/>
    </location>
</feature>
<evidence type="ECO:0000256" key="3">
    <source>
        <dbReference type="PROSITE-ProRule" id="PRU00504"/>
    </source>
</evidence>
<proteinExistence type="predicted"/>
<dbReference type="PANTHER" id="PTHR13833:SF71">
    <property type="entry name" value="NHL DOMAIN-CONTAINING PROTEIN"/>
    <property type="match status" value="1"/>
</dbReference>
<dbReference type="AlphaFoldDB" id="A0A1I0XVC3"/>
<evidence type="ECO:0000313" key="7">
    <source>
        <dbReference type="Proteomes" id="UP000199604"/>
    </source>
</evidence>
<feature type="domain" description="Fibronectin type-III" evidence="5">
    <location>
        <begin position="341"/>
        <end position="441"/>
    </location>
</feature>
<dbReference type="InterPro" id="IPR011042">
    <property type="entry name" value="6-blade_b-propeller_TolB-like"/>
</dbReference>
<dbReference type="Pfam" id="PF01436">
    <property type="entry name" value="NHL"/>
    <property type="match status" value="2"/>
</dbReference>
<accession>A0A1I0XVC3</accession>
<evidence type="ECO:0000313" key="6">
    <source>
        <dbReference type="EMBL" id="SFB04250.1"/>
    </source>
</evidence>
<dbReference type="InterPro" id="IPR026444">
    <property type="entry name" value="Secre_tail"/>
</dbReference>
<dbReference type="PROSITE" id="PS50853">
    <property type="entry name" value="FN3"/>
    <property type="match status" value="1"/>
</dbReference>
<dbReference type="InterPro" id="IPR008963">
    <property type="entry name" value="Purple_acid_Pase-like_N"/>
</dbReference>
<gene>
    <name evidence="6" type="ORF">SAMN05660845_1483</name>
</gene>
<dbReference type="EMBL" id="FOJT01000003">
    <property type="protein sequence ID" value="SFB04250.1"/>
    <property type="molecule type" value="Genomic_DNA"/>
</dbReference>
<dbReference type="GO" id="GO:0005975">
    <property type="term" value="P:carbohydrate metabolic process"/>
    <property type="evidence" value="ECO:0007669"/>
    <property type="project" value="UniProtKB-ARBA"/>
</dbReference>
<dbReference type="SUPFAM" id="SSF49363">
    <property type="entry name" value="Purple acid phosphatase, N-terminal domain"/>
    <property type="match status" value="1"/>
</dbReference>
<feature type="signal peptide" evidence="4">
    <location>
        <begin position="1"/>
        <end position="18"/>
    </location>
</feature>
<dbReference type="GO" id="GO:0003993">
    <property type="term" value="F:acid phosphatase activity"/>
    <property type="evidence" value="ECO:0007669"/>
    <property type="project" value="InterPro"/>
</dbReference>
<dbReference type="RefSeq" id="WP_091475532.1">
    <property type="nucleotide sequence ID" value="NZ_FOJT01000003.1"/>
</dbReference>
<dbReference type="Gene3D" id="2.60.40.380">
    <property type="entry name" value="Purple acid phosphatase-like, N-terminal"/>
    <property type="match status" value="1"/>
</dbReference>
<dbReference type="OrthoDB" id="791543at2"/>
<dbReference type="PROSITE" id="PS51125">
    <property type="entry name" value="NHL"/>
    <property type="match status" value="1"/>
</dbReference>
<dbReference type="CDD" id="cd14953">
    <property type="entry name" value="NHL_like_1"/>
    <property type="match status" value="1"/>
</dbReference>
<evidence type="ECO:0000259" key="5">
    <source>
        <dbReference type="PROSITE" id="PS50853"/>
    </source>
</evidence>
<dbReference type="SUPFAM" id="SSF49899">
    <property type="entry name" value="Concanavalin A-like lectins/glucanases"/>
    <property type="match status" value="1"/>
</dbReference>
<evidence type="ECO:0000256" key="4">
    <source>
        <dbReference type="SAM" id="SignalP"/>
    </source>
</evidence>
<protein>
    <submittedName>
        <fullName evidence="6">Por secretion system C-terminal sorting domain-containing protein</fullName>
    </submittedName>
</protein>
<dbReference type="PANTHER" id="PTHR13833">
    <property type="match status" value="1"/>
</dbReference>
<feature type="repeat" description="NHL" evidence="3">
    <location>
        <begin position="144"/>
        <end position="179"/>
    </location>
</feature>
<evidence type="ECO:0000256" key="1">
    <source>
        <dbReference type="ARBA" id="ARBA00022729"/>
    </source>
</evidence>
<dbReference type="STRING" id="498292.SAMN05660845_1483"/>
<keyword evidence="1 4" id="KW-0732">Signal</keyword>
<sequence length="714" mass="75087">MKTRLLLFMFMAFSFAKAQTISTRAGSTSGYVEGTGTAALFNRPSGIAIDGGSAVVVTDQNNNRVRKIYSDNSTGFWAGSSTSGAIINGTGAAARFNSLTGVARDGFNNAYVCDSGNHAIRKITSAGVVTTFAGGTLGTADGTGTAAQFQNPQGLAIDASGNLYVSDTNNHRIRKITPAGVVTTLAGSTNGFVNGTGTAAQFSYPFGIAVDASGNVFVGENCRIRKITPAGVVTTFAGSTIGYLDGNGTAAQFNNGILGITIGSSGDLYVADSYNYRIRKITSAGVVTTYAGLGYSGTTDGDVSVASFNVITGIAINTTNNTLYIVDHFNNRIRAIAPSLKPDILSPTVFPNPNYATIKFSLNAKNFATTSVVKYGLASNSLISQVTGFNATGTSNVNGNVILPALNPGTTYYYQIEATNSQGTTVNSIGSFVTPIVTPPIAEYTFNNTYNNINGNTGFVNTGATSFITDRNGVANNALQITGGAGTQAGITAPLGNASRTVSLWYRVNVLSSTSGLFYYGTGANGIFGSYITMFGANAYHTFQNGQSDYISTALYSANNWRHLVITYDGINVSIYVNGAFIGNSPYNLATTASNFVLGSSNISATLAIDDLKIFNYVLPTNDITSLYVYNTLSSPDFSQNNLKVAVYPNPVSDILNIETETEIKSVEIYNLQGQKIKTALSKQINVSDLASGIYMVRIEDTNNAVETKKIVKQ</sequence>
<dbReference type="Proteomes" id="UP000199604">
    <property type="component" value="Unassembled WGS sequence"/>
</dbReference>
<dbReference type="GO" id="GO:0004553">
    <property type="term" value="F:hydrolase activity, hydrolyzing O-glycosyl compounds"/>
    <property type="evidence" value="ECO:0007669"/>
    <property type="project" value="UniProtKB-ARBA"/>
</dbReference>
<keyword evidence="2" id="KW-0677">Repeat</keyword>
<dbReference type="Gene3D" id="2.60.120.200">
    <property type="match status" value="1"/>
</dbReference>
<dbReference type="Pfam" id="PF13385">
    <property type="entry name" value="Laminin_G_3"/>
    <property type="match status" value="1"/>
</dbReference>
<dbReference type="GO" id="GO:0046872">
    <property type="term" value="F:metal ion binding"/>
    <property type="evidence" value="ECO:0007669"/>
    <property type="project" value="InterPro"/>
</dbReference>
<dbReference type="InterPro" id="IPR001258">
    <property type="entry name" value="NHL_repeat"/>
</dbReference>
<dbReference type="NCBIfam" id="TIGR04183">
    <property type="entry name" value="Por_Secre_tail"/>
    <property type="match status" value="1"/>
</dbReference>
<organism evidence="6 7">
    <name type="scientific">Flavobacterium swingsii</name>
    <dbReference type="NCBI Taxonomy" id="498292"/>
    <lineage>
        <taxon>Bacteria</taxon>
        <taxon>Pseudomonadati</taxon>
        <taxon>Bacteroidota</taxon>
        <taxon>Flavobacteriia</taxon>
        <taxon>Flavobacteriales</taxon>
        <taxon>Flavobacteriaceae</taxon>
        <taxon>Flavobacterium</taxon>
    </lineage>
</organism>
<dbReference type="SUPFAM" id="SSF101898">
    <property type="entry name" value="NHL repeat"/>
    <property type="match status" value="1"/>
</dbReference>
<dbReference type="InterPro" id="IPR003961">
    <property type="entry name" value="FN3_dom"/>
</dbReference>
<dbReference type="Pfam" id="PF18962">
    <property type="entry name" value="Por_Secre_tail"/>
    <property type="match status" value="1"/>
</dbReference>
<dbReference type="InterPro" id="IPR013320">
    <property type="entry name" value="ConA-like_dom_sf"/>
</dbReference>
<reference evidence="7" key="1">
    <citation type="submission" date="2016-10" db="EMBL/GenBank/DDBJ databases">
        <authorList>
            <person name="Varghese N."/>
            <person name="Submissions S."/>
        </authorList>
    </citation>
    <scope>NUCLEOTIDE SEQUENCE [LARGE SCALE GENOMIC DNA]</scope>
    <source>
        <strain evidence="7">DSM 21789</strain>
    </source>
</reference>
<evidence type="ECO:0000256" key="2">
    <source>
        <dbReference type="ARBA" id="ARBA00022737"/>
    </source>
</evidence>